<dbReference type="GO" id="GO:0000155">
    <property type="term" value="F:phosphorelay sensor kinase activity"/>
    <property type="evidence" value="ECO:0007669"/>
    <property type="project" value="InterPro"/>
</dbReference>
<dbReference type="SMART" id="SM00448">
    <property type="entry name" value="REC"/>
    <property type="match status" value="1"/>
</dbReference>
<evidence type="ECO:0000313" key="10">
    <source>
        <dbReference type="Proteomes" id="UP000276282"/>
    </source>
</evidence>
<dbReference type="PANTHER" id="PTHR45339:SF1">
    <property type="entry name" value="HYBRID SIGNAL TRANSDUCTION HISTIDINE KINASE J"/>
    <property type="match status" value="1"/>
</dbReference>
<evidence type="ECO:0000259" key="7">
    <source>
        <dbReference type="PROSITE" id="PS50110"/>
    </source>
</evidence>
<keyword evidence="3 5" id="KW-0597">Phosphoprotein</keyword>
<dbReference type="PROSITE" id="PS50113">
    <property type="entry name" value="PAC"/>
    <property type="match status" value="1"/>
</dbReference>
<dbReference type="InterPro" id="IPR036890">
    <property type="entry name" value="HATPase_C_sf"/>
</dbReference>
<dbReference type="Gene3D" id="3.30.450.20">
    <property type="entry name" value="PAS domain"/>
    <property type="match status" value="1"/>
</dbReference>
<dbReference type="Pfam" id="PF02518">
    <property type="entry name" value="HATPase_c"/>
    <property type="match status" value="1"/>
</dbReference>
<dbReference type="InterPro" id="IPR000014">
    <property type="entry name" value="PAS"/>
</dbReference>
<evidence type="ECO:0000256" key="1">
    <source>
        <dbReference type="ARBA" id="ARBA00000085"/>
    </source>
</evidence>
<dbReference type="SUPFAM" id="SSF47384">
    <property type="entry name" value="Homodimeric domain of signal transducing histidine kinase"/>
    <property type="match status" value="1"/>
</dbReference>
<dbReference type="Gene3D" id="3.40.50.2300">
    <property type="match status" value="1"/>
</dbReference>
<dbReference type="Pfam" id="PF00512">
    <property type="entry name" value="HisKA"/>
    <property type="match status" value="1"/>
</dbReference>
<dbReference type="InterPro" id="IPR035965">
    <property type="entry name" value="PAS-like_dom_sf"/>
</dbReference>
<dbReference type="NCBIfam" id="TIGR00229">
    <property type="entry name" value="sensory_box"/>
    <property type="match status" value="1"/>
</dbReference>
<dbReference type="InterPro" id="IPR011006">
    <property type="entry name" value="CheY-like_superfamily"/>
</dbReference>
<dbReference type="RefSeq" id="WP_121346520.1">
    <property type="nucleotide sequence ID" value="NZ_RBLG01000004.1"/>
</dbReference>
<comment type="catalytic activity">
    <reaction evidence="1">
        <text>ATP + protein L-histidine = ADP + protein N-phospho-L-histidine.</text>
        <dbReference type="EC" id="2.7.13.3"/>
    </reaction>
</comment>
<comment type="caution">
    <text evidence="9">The sequence shown here is derived from an EMBL/GenBank/DDBJ whole genome shotgun (WGS) entry which is preliminary data.</text>
</comment>
<dbReference type="PROSITE" id="PS50109">
    <property type="entry name" value="HIS_KIN"/>
    <property type="match status" value="1"/>
</dbReference>
<keyword evidence="10" id="KW-1185">Reference proteome</keyword>
<dbReference type="EMBL" id="RBLG01000004">
    <property type="protein sequence ID" value="RKS45046.1"/>
    <property type="molecule type" value="Genomic_DNA"/>
</dbReference>
<dbReference type="Pfam" id="PF00072">
    <property type="entry name" value="Response_reg"/>
    <property type="match status" value="1"/>
</dbReference>
<protein>
    <recommendedName>
        <fullName evidence="2">histidine kinase</fullName>
        <ecNumber evidence="2">2.7.13.3</ecNumber>
    </recommendedName>
</protein>
<evidence type="ECO:0000259" key="6">
    <source>
        <dbReference type="PROSITE" id="PS50109"/>
    </source>
</evidence>
<sequence>MSITNKDKNPNGRITETAEELYENAPCGYVSFLTDGTIYNINATLLSWINFKKKEVIYIKKFPELFKIGGQIFFETHFFPLIRMQGYIQEINFDIVRKDRTSFPGLLNVNEIPAKGENPLTYRATIFDITDRKKYEKELIAAKKKAEEDSHAKAEFLSTISHEIRTPLHAILGIGNLLNKTHLNEDQKEYARILLLSSENLLGLVNNLLDLSKIEAQKVKLEKRPFNLKNMVKMMQQTFKVKAAEKNIDLLVKLDKNVHQEVLGDPVKLSQILTNLIGNAIKFTKYGSVTLSIEHVETSKNKCLLSFKVRDTGIGIPKDKLEAIFQEFSQASYDVSMEYGGTGLGLTISQKLLQLHKSEMKVQSSEGKGSEFSFDIWYQVITNHVSKKDKKISLKDREIFRSSRVLVVDDNPANIYITTQFLNEWKLENESAKSGLEAIKLLKKKHFDLILLDLHMPKMNGYETAMQIRSLNFIKQPVIIALSATERGEINYKLKKAGMNDHVPKPFQPEKLMEMLVHYLHNPNDCIIEKNLYLPVDLEEELEDLTEIESSNNSEVYPNIKQASFNVSKFVKMANKNAHYLDKFIKSTLDALVSYNKEYMEAINKNSEVMIGDLIHKSTMSMFYIQADHLSKIMEESRILIATEDCDALVLKQKSDECSAEFRKIIDGLKNLKANEILAHLD</sequence>
<dbReference type="Gene3D" id="1.10.287.130">
    <property type="match status" value="1"/>
</dbReference>
<feature type="modified residue" description="4-aspartylphosphate" evidence="5">
    <location>
        <position position="453"/>
    </location>
</feature>
<dbReference type="EC" id="2.7.13.3" evidence="2"/>
<evidence type="ECO:0000256" key="4">
    <source>
        <dbReference type="ARBA" id="ARBA00023012"/>
    </source>
</evidence>
<dbReference type="PRINTS" id="PR00344">
    <property type="entry name" value="BCTRLSENSOR"/>
</dbReference>
<dbReference type="SUPFAM" id="SSF52172">
    <property type="entry name" value="CheY-like"/>
    <property type="match status" value="1"/>
</dbReference>
<dbReference type="CDD" id="cd17546">
    <property type="entry name" value="REC_hyHK_CKI1_RcsC-like"/>
    <property type="match status" value="1"/>
</dbReference>
<dbReference type="PROSITE" id="PS50110">
    <property type="entry name" value="RESPONSE_REGULATORY"/>
    <property type="match status" value="1"/>
</dbReference>
<dbReference type="CDD" id="cd16922">
    <property type="entry name" value="HATPase_EvgS-ArcB-TorS-like"/>
    <property type="match status" value="1"/>
</dbReference>
<dbReference type="FunFam" id="3.30.565.10:FF:000010">
    <property type="entry name" value="Sensor histidine kinase RcsC"/>
    <property type="match status" value="1"/>
</dbReference>
<dbReference type="InterPro" id="IPR005467">
    <property type="entry name" value="His_kinase_dom"/>
</dbReference>
<reference evidence="9 10" key="1">
    <citation type="submission" date="2018-10" db="EMBL/GenBank/DDBJ databases">
        <title>Genomic Encyclopedia of Archaeal and Bacterial Type Strains, Phase II (KMG-II): from individual species to whole genera.</title>
        <authorList>
            <person name="Goeker M."/>
        </authorList>
    </citation>
    <scope>NUCLEOTIDE SEQUENCE [LARGE SCALE GENOMIC DNA]</scope>
    <source>
        <strain evidence="9 10">DSM 19839</strain>
    </source>
</reference>
<dbReference type="OrthoDB" id="9811889at2"/>
<evidence type="ECO:0000259" key="8">
    <source>
        <dbReference type="PROSITE" id="PS50113"/>
    </source>
</evidence>
<keyword evidence="4" id="KW-0902">Two-component regulatory system</keyword>
<dbReference type="Gene3D" id="3.30.565.10">
    <property type="entry name" value="Histidine kinase-like ATPase, C-terminal domain"/>
    <property type="match status" value="1"/>
</dbReference>
<organism evidence="9 10">
    <name type="scientific">Gillisia mitskevichiae</name>
    <dbReference type="NCBI Taxonomy" id="270921"/>
    <lineage>
        <taxon>Bacteria</taxon>
        <taxon>Pseudomonadati</taxon>
        <taxon>Bacteroidota</taxon>
        <taxon>Flavobacteriia</taxon>
        <taxon>Flavobacteriales</taxon>
        <taxon>Flavobacteriaceae</taxon>
        <taxon>Gillisia</taxon>
    </lineage>
</organism>
<evidence type="ECO:0000313" key="9">
    <source>
        <dbReference type="EMBL" id="RKS45046.1"/>
    </source>
</evidence>
<dbReference type="InterPro" id="IPR004358">
    <property type="entry name" value="Sig_transdc_His_kin-like_C"/>
</dbReference>
<dbReference type="SUPFAM" id="SSF55874">
    <property type="entry name" value="ATPase domain of HSP90 chaperone/DNA topoisomerase II/histidine kinase"/>
    <property type="match status" value="1"/>
</dbReference>
<feature type="domain" description="Response regulatory" evidence="7">
    <location>
        <begin position="404"/>
        <end position="520"/>
    </location>
</feature>
<dbReference type="PANTHER" id="PTHR45339">
    <property type="entry name" value="HYBRID SIGNAL TRANSDUCTION HISTIDINE KINASE J"/>
    <property type="match status" value="1"/>
</dbReference>
<dbReference type="InterPro" id="IPR000700">
    <property type="entry name" value="PAS-assoc_C"/>
</dbReference>
<dbReference type="Proteomes" id="UP000276282">
    <property type="component" value="Unassembled WGS sequence"/>
</dbReference>
<dbReference type="InterPro" id="IPR003661">
    <property type="entry name" value="HisK_dim/P_dom"/>
</dbReference>
<dbReference type="AlphaFoldDB" id="A0A495P512"/>
<accession>A0A495P512</accession>
<name>A0A495P512_9FLAO</name>
<evidence type="ECO:0000256" key="3">
    <source>
        <dbReference type="ARBA" id="ARBA00022553"/>
    </source>
</evidence>
<dbReference type="InterPro" id="IPR003594">
    <property type="entry name" value="HATPase_dom"/>
</dbReference>
<dbReference type="SMART" id="SM00387">
    <property type="entry name" value="HATPase_c"/>
    <property type="match status" value="1"/>
</dbReference>
<proteinExistence type="predicted"/>
<dbReference type="SUPFAM" id="SSF55785">
    <property type="entry name" value="PYP-like sensor domain (PAS domain)"/>
    <property type="match status" value="1"/>
</dbReference>
<dbReference type="CDD" id="cd00082">
    <property type="entry name" value="HisKA"/>
    <property type="match status" value="1"/>
</dbReference>
<evidence type="ECO:0000256" key="5">
    <source>
        <dbReference type="PROSITE-ProRule" id="PRU00169"/>
    </source>
</evidence>
<feature type="domain" description="Histidine kinase" evidence="6">
    <location>
        <begin position="159"/>
        <end position="380"/>
    </location>
</feature>
<dbReference type="SMART" id="SM00388">
    <property type="entry name" value="HisKA"/>
    <property type="match status" value="1"/>
</dbReference>
<feature type="domain" description="PAC" evidence="8">
    <location>
        <begin position="89"/>
        <end position="141"/>
    </location>
</feature>
<dbReference type="InterPro" id="IPR001789">
    <property type="entry name" value="Sig_transdc_resp-reg_receiver"/>
</dbReference>
<evidence type="ECO:0000256" key="2">
    <source>
        <dbReference type="ARBA" id="ARBA00012438"/>
    </source>
</evidence>
<dbReference type="InterPro" id="IPR036097">
    <property type="entry name" value="HisK_dim/P_sf"/>
</dbReference>
<gene>
    <name evidence="9" type="ORF">BC962_2721</name>
</gene>